<keyword evidence="2" id="KW-1185">Reference proteome</keyword>
<organism evidence="1 2">
    <name type="scientific">Terrisporobacter mayombei</name>
    <dbReference type="NCBI Taxonomy" id="1541"/>
    <lineage>
        <taxon>Bacteria</taxon>
        <taxon>Bacillati</taxon>
        <taxon>Bacillota</taxon>
        <taxon>Clostridia</taxon>
        <taxon>Peptostreptococcales</taxon>
        <taxon>Peptostreptococcaceae</taxon>
        <taxon>Terrisporobacter</taxon>
    </lineage>
</organism>
<dbReference type="Proteomes" id="UP001235030">
    <property type="component" value="Chromosome"/>
</dbReference>
<sequence length="50" mass="5890">MNIRIYNDCDEQEFLKSVRINGLLKYNMEKTKGQLKVPDMELASIARNEE</sequence>
<dbReference type="RefSeq" id="WP_228104463.1">
    <property type="nucleotide sequence ID" value="NZ_CP101637.1"/>
</dbReference>
<dbReference type="EMBL" id="CP101637">
    <property type="protein sequence ID" value="WMT80206.1"/>
    <property type="molecule type" value="Genomic_DNA"/>
</dbReference>
<reference evidence="1 2" key="1">
    <citation type="submission" date="2022-07" db="EMBL/GenBank/DDBJ databases">
        <title>Genome sequence of Terrisporobacter mayombei DSM6539.</title>
        <authorList>
            <person name="Boeer T."/>
            <person name="Bengelsdorf F.R."/>
            <person name="Daniel R."/>
            <person name="Poehlein A."/>
        </authorList>
    </citation>
    <scope>NUCLEOTIDE SEQUENCE [LARGE SCALE GENOMIC DNA]</scope>
    <source>
        <strain evidence="1 2">DSM 6539</strain>
    </source>
</reference>
<evidence type="ECO:0000313" key="2">
    <source>
        <dbReference type="Proteomes" id="UP001235030"/>
    </source>
</evidence>
<gene>
    <name evidence="1" type="ORF">TEMA_05190</name>
</gene>
<name>A0ABY9PXX6_9FIRM</name>
<accession>A0ABY9PXX6</accession>
<proteinExistence type="predicted"/>
<evidence type="ECO:0008006" key="3">
    <source>
        <dbReference type="Google" id="ProtNLM"/>
    </source>
</evidence>
<protein>
    <recommendedName>
        <fullName evidence="3">GNAT family N-acetyltransferase</fullName>
    </recommendedName>
</protein>
<evidence type="ECO:0000313" key="1">
    <source>
        <dbReference type="EMBL" id="WMT80206.1"/>
    </source>
</evidence>